<evidence type="ECO:0000313" key="3">
    <source>
        <dbReference type="EMBL" id="MHO05154.1"/>
    </source>
</evidence>
<dbReference type="InterPro" id="IPR050237">
    <property type="entry name" value="ATP-dep_AMP-bd_enzyme"/>
</dbReference>
<gene>
    <name evidence="3" type="ORF">D9F05_12340</name>
</gene>
<sequence length="456" mass="50255">MKQRHPLLAHLHEDNPALAWRDLLDGWLSYGELAHRVTQVAATYPSERSLVYLPFFTRTSHLLHYLAALRLGHAVMLADPALPSSQHDASCQQFAATCRVNEEGELIRLRDTSPLLHPELAVLLPTSGSTGSAKWVRLSGRNLAANAASIADYLALTMTERAITSLPLFYSYGLSVLNSHLLVGASLVQSEGSVLERDFWQQVEQHGVSSFAGVPFTYQMLARLRFDWARYPSLQTLTQAGGRLEPALAQQFAEQALRLGRRFFVMYGQTEATARMAWLAAHEVVTHPDAIGRAIPGGHFSLRELEGGNPGEGELVYRGDNVMLGYASAAEDLAQGALLQELATGDLARSDEAGRYYICGRLSRFLKLFGKRVSLAEVESQLHRWGWSGACGGRDDCLLVVVEPHGELTADGLQRELAQWLQAPPRAVRVMQVAQLPRTANHKIDYAALTRLAEEA</sequence>
<dbReference type="AlphaFoldDB" id="A0A3L0W0W1"/>
<dbReference type="GO" id="GO:0016878">
    <property type="term" value="F:acid-thiol ligase activity"/>
    <property type="evidence" value="ECO:0007669"/>
    <property type="project" value="UniProtKB-ARBA"/>
</dbReference>
<comment type="caution">
    <text evidence="3">The sequence shown here is derived from an EMBL/GenBank/DDBJ whole genome shotgun (WGS) entry which is preliminary data.</text>
</comment>
<evidence type="ECO:0000259" key="2">
    <source>
        <dbReference type="Pfam" id="PF00501"/>
    </source>
</evidence>
<dbReference type="InterPro" id="IPR042099">
    <property type="entry name" value="ANL_N_sf"/>
</dbReference>
<reference evidence="3" key="1">
    <citation type="submission" date="2018-10" db="EMBL/GenBank/DDBJ databases">
        <authorList>
            <consortium name="NARMS: The National Antimicrobial Resistance Monitoring System"/>
        </authorList>
    </citation>
    <scope>NUCLEOTIDE SEQUENCE [LARGE SCALE GENOMIC DNA]</scope>
    <source>
        <strain evidence="3">CVM N17EC0388</strain>
    </source>
</reference>
<dbReference type="Gene3D" id="3.30.300.30">
    <property type="match status" value="1"/>
</dbReference>
<dbReference type="PANTHER" id="PTHR43767">
    <property type="entry name" value="LONG-CHAIN-FATTY-ACID--COA LIGASE"/>
    <property type="match status" value="1"/>
</dbReference>
<keyword evidence="1" id="KW-0436">Ligase</keyword>
<name>A0A3L0W0W1_ECOLX</name>
<dbReference type="InterPro" id="IPR000873">
    <property type="entry name" value="AMP-dep_synth/lig_dom"/>
</dbReference>
<feature type="domain" description="AMP-dependent synthetase/ligase" evidence="2">
    <location>
        <begin position="12"/>
        <end position="326"/>
    </location>
</feature>
<dbReference type="PANTHER" id="PTHR43767:SF1">
    <property type="entry name" value="NONRIBOSOMAL PEPTIDE SYNTHASE PES1 (EUROFUNG)-RELATED"/>
    <property type="match status" value="1"/>
</dbReference>
<protein>
    <submittedName>
        <fullName evidence="3">AMP-dependent synthetase</fullName>
    </submittedName>
</protein>
<dbReference type="Pfam" id="PF00501">
    <property type="entry name" value="AMP-binding"/>
    <property type="match status" value="1"/>
</dbReference>
<dbReference type="InterPro" id="IPR020845">
    <property type="entry name" value="AMP-binding_CS"/>
</dbReference>
<dbReference type="Gene3D" id="3.40.50.12780">
    <property type="entry name" value="N-terminal domain of ligase-like"/>
    <property type="match status" value="1"/>
</dbReference>
<dbReference type="PROSITE" id="PS00455">
    <property type="entry name" value="AMP_BINDING"/>
    <property type="match status" value="1"/>
</dbReference>
<proteinExistence type="predicted"/>
<dbReference type="EMBL" id="RNRV01000020">
    <property type="protein sequence ID" value="MHO05154.1"/>
    <property type="molecule type" value="Genomic_DNA"/>
</dbReference>
<dbReference type="InterPro" id="IPR045851">
    <property type="entry name" value="AMP-bd_C_sf"/>
</dbReference>
<organism evidence="3">
    <name type="scientific">Escherichia coli</name>
    <dbReference type="NCBI Taxonomy" id="562"/>
    <lineage>
        <taxon>Bacteria</taxon>
        <taxon>Pseudomonadati</taxon>
        <taxon>Pseudomonadota</taxon>
        <taxon>Gammaproteobacteria</taxon>
        <taxon>Enterobacterales</taxon>
        <taxon>Enterobacteriaceae</taxon>
        <taxon>Escherichia</taxon>
    </lineage>
</organism>
<dbReference type="SUPFAM" id="SSF56801">
    <property type="entry name" value="Acetyl-CoA synthetase-like"/>
    <property type="match status" value="1"/>
</dbReference>
<accession>A0A3L0W0W1</accession>
<evidence type="ECO:0000256" key="1">
    <source>
        <dbReference type="ARBA" id="ARBA00022598"/>
    </source>
</evidence>